<evidence type="ECO:0000256" key="2">
    <source>
        <dbReference type="ARBA" id="ARBA00022840"/>
    </source>
</evidence>
<dbReference type="InterPro" id="IPR011990">
    <property type="entry name" value="TPR-like_helical_dom_sf"/>
</dbReference>
<dbReference type="InterPro" id="IPR016032">
    <property type="entry name" value="Sig_transdc_resp-reg_C-effctor"/>
</dbReference>
<dbReference type="PANTHER" id="PTHR16305">
    <property type="entry name" value="TESTICULAR SOLUBLE ADENYLYL CYCLASE"/>
    <property type="match status" value="1"/>
</dbReference>
<dbReference type="PROSITE" id="PS50043">
    <property type="entry name" value="HTH_LUXR_2"/>
    <property type="match status" value="1"/>
</dbReference>
<evidence type="ECO:0000313" key="4">
    <source>
        <dbReference type="EMBL" id="MFC4836299.1"/>
    </source>
</evidence>
<reference evidence="5" key="1">
    <citation type="journal article" date="2019" name="Int. J. Syst. Evol. Microbiol.">
        <title>The Global Catalogue of Microorganisms (GCM) 10K type strain sequencing project: providing services to taxonomists for standard genome sequencing and annotation.</title>
        <authorList>
            <consortium name="The Broad Institute Genomics Platform"/>
            <consortium name="The Broad Institute Genome Sequencing Center for Infectious Disease"/>
            <person name="Wu L."/>
            <person name="Ma J."/>
        </authorList>
    </citation>
    <scope>NUCLEOTIDE SEQUENCE [LARGE SCALE GENOMIC DNA]</scope>
    <source>
        <strain evidence="5">CCUG 50347</strain>
    </source>
</reference>
<dbReference type="Pfam" id="PF00196">
    <property type="entry name" value="GerE"/>
    <property type="match status" value="1"/>
</dbReference>
<dbReference type="InterPro" id="IPR000792">
    <property type="entry name" value="Tscrpt_reg_LuxR_C"/>
</dbReference>
<dbReference type="SUPFAM" id="SSF48452">
    <property type="entry name" value="TPR-like"/>
    <property type="match status" value="1"/>
</dbReference>
<protein>
    <submittedName>
        <fullName evidence="4">AAA family ATPase</fullName>
    </submittedName>
</protein>
<dbReference type="EMBL" id="JBHSIM010000059">
    <property type="protein sequence ID" value="MFC4836299.1"/>
    <property type="molecule type" value="Genomic_DNA"/>
</dbReference>
<keyword evidence="2" id="KW-0067">ATP-binding</keyword>
<dbReference type="SUPFAM" id="SSF46894">
    <property type="entry name" value="C-terminal effector domain of the bipartite response regulators"/>
    <property type="match status" value="1"/>
</dbReference>
<organism evidence="4 5">
    <name type="scientific">Actinomycetospora chibensis</name>
    <dbReference type="NCBI Taxonomy" id="663606"/>
    <lineage>
        <taxon>Bacteria</taxon>
        <taxon>Bacillati</taxon>
        <taxon>Actinomycetota</taxon>
        <taxon>Actinomycetes</taxon>
        <taxon>Pseudonocardiales</taxon>
        <taxon>Pseudonocardiaceae</taxon>
        <taxon>Actinomycetospora</taxon>
    </lineage>
</organism>
<dbReference type="PANTHER" id="PTHR16305:SF35">
    <property type="entry name" value="TRANSCRIPTIONAL ACTIVATOR DOMAIN"/>
    <property type="match status" value="1"/>
</dbReference>
<sequence>MTATDAPPFVGRSAELDALCGLVAGGLVAGGLVAGGPERVAVVRGEPGIGKTELLERVAARAAVRTVRVAGSEEESHLPFATLADLVHPLQDRLAALPEVQREALEVSVARRAGRPSGPLAVCAAVLGLLEAGGEREGLLVVVDDLQWVDPPSAEVLLFVARRLRSPQVSLVFATRDERRVVPGALVVDVGRLSGAESRELLHRLTGGRAPMAVDRLVVGLAGHPLALVENARHLGPAVPPRAGPALEALWRTALEALPESSRTAVTVLAAAGSAGADEVDLALADLGLAAHDLHPGEEAGLLRVHEGGPDLRHPLLRPVILAADPALTRRAHEALAARTTGIRRAWHEAARIEGTDDVVGEQLAAAARSAAERGGHRSAGEAWARSAQLSTDRWDRADRLLAAAREFLLAGSLDLAAGHAEAAVALDDDDAFAARAEIVRSRATTWLGDPGRAVDDLVRTAERVASEDPAAAAALYAEAAAPAAMAGRVRDTLALVRTAASLAPTGTPVRRAPEAHALVLSGDPSSAVDILDGLGDDPDALPWDLQDEALRARIEVHVERYADAHRRIDTLLAAARRHGAGAMLAFAHVVRADVELWRGRWPAARADAVEALQWAEERGERGTAALALLVLARLDAMVGDVDHSRDRTRRVLAEIGSHGVDCLLTSVPAVEGLAALAVGEAEDAVGHLERAHRRAMADGLGASNVVPYGPDLVEALVRSGAPCRAREVLAWWEDKAGTGLAFPAATAARCRGILATCDDDAVDAFAGAHAAHARSDQPFERARTLLAEAESLRRLRRPAVARAAAREAHALFVGLGARPWTARAEAELAAAGAPPPRRAGRETVWSALTPQEFQVARAVAEGRTNDEAAAALFVSRKTVENHLTRVYRKLGMRSRSDLVRLFPSAGIVPGPELA</sequence>
<dbReference type="Proteomes" id="UP001595909">
    <property type="component" value="Unassembled WGS sequence"/>
</dbReference>
<evidence type="ECO:0000256" key="1">
    <source>
        <dbReference type="ARBA" id="ARBA00022741"/>
    </source>
</evidence>
<keyword evidence="1" id="KW-0547">Nucleotide-binding</keyword>
<dbReference type="PRINTS" id="PR00038">
    <property type="entry name" value="HTHLUXR"/>
</dbReference>
<name>A0ABV9RQ05_9PSEU</name>
<proteinExistence type="predicted"/>
<dbReference type="RefSeq" id="WP_274192096.1">
    <property type="nucleotide sequence ID" value="NZ_BAABHN010000059.1"/>
</dbReference>
<accession>A0ABV9RQ05</accession>
<dbReference type="CDD" id="cd06170">
    <property type="entry name" value="LuxR_C_like"/>
    <property type="match status" value="1"/>
</dbReference>
<dbReference type="InterPro" id="IPR036388">
    <property type="entry name" value="WH-like_DNA-bd_sf"/>
</dbReference>
<dbReference type="Pfam" id="PF13191">
    <property type="entry name" value="AAA_16"/>
    <property type="match status" value="1"/>
</dbReference>
<dbReference type="Gene3D" id="1.10.10.10">
    <property type="entry name" value="Winged helix-like DNA-binding domain superfamily/Winged helix DNA-binding domain"/>
    <property type="match status" value="1"/>
</dbReference>
<feature type="domain" description="HTH luxR-type" evidence="3">
    <location>
        <begin position="842"/>
        <end position="907"/>
    </location>
</feature>
<dbReference type="InterPro" id="IPR027417">
    <property type="entry name" value="P-loop_NTPase"/>
</dbReference>
<gene>
    <name evidence="4" type="ORF">ACFPEL_28100</name>
</gene>
<dbReference type="SMART" id="SM00421">
    <property type="entry name" value="HTH_LUXR"/>
    <property type="match status" value="1"/>
</dbReference>
<evidence type="ECO:0000259" key="3">
    <source>
        <dbReference type="PROSITE" id="PS50043"/>
    </source>
</evidence>
<keyword evidence="5" id="KW-1185">Reference proteome</keyword>
<dbReference type="SUPFAM" id="SSF52540">
    <property type="entry name" value="P-loop containing nucleoside triphosphate hydrolases"/>
    <property type="match status" value="1"/>
</dbReference>
<evidence type="ECO:0000313" key="5">
    <source>
        <dbReference type="Proteomes" id="UP001595909"/>
    </source>
</evidence>
<dbReference type="InterPro" id="IPR041664">
    <property type="entry name" value="AAA_16"/>
</dbReference>
<comment type="caution">
    <text evidence="4">The sequence shown here is derived from an EMBL/GenBank/DDBJ whole genome shotgun (WGS) entry which is preliminary data.</text>
</comment>